<evidence type="ECO:0000313" key="3">
    <source>
        <dbReference type="Proteomes" id="UP000536275"/>
    </source>
</evidence>
<name>A0A8H6C1M4_CANAX</name>
<organism evidence="2 3">
    <name type="scientific">Candida albicans</name>
    <name type="common">Yeast</name>
    <dbReference type="NCBI Taxonomy" id="5476"/>
    <lineage>
        <taxon>Eukaryota</taxon>
        <taxon>Fungi</taxon>
        <taxon>Dikarya</taxon>
        <taxon>Ascomycota</taxon>
        <taxon>Saccharomycotina</taxon>
        <taxon>Pichiomycetes</taxon>
        <taxon>Debaryomycetaceae</taxon>
        <taxon>Candida/Lodderomyces clade</taxon>
        <taxon>Candida</taxon>
    </lineage>
</organism>
<dbReference type="Proteomes" id="UP000536275">
    <property type="component" value="Unassembled WGS sequence"/>
</dbReference>
<comment type="caution">
    <text evidence="2">The sequence shown here is derived from an EMBL/GenBank/DDBJ whole genome shotgun (WGS) entry which is preliminary data.</text>
</comment>
<sequence>MGLFKNPEPNIQKIISHEKYDDGRIYVEVEFGDGTGGFINYEYLKDAKPELTRNYVQKFKEANIFPKGD</sequence>
<accession>A0A8H6C1M4</accession>
<dbReference type="AlphaFoldDB" id="A0A8H6C1M4"/>
<dbReference type="EMBL" id="JABWAD010000058">
    <property type="protein sequence ID" value="KAF6066438.1"/>
    <property type="molecule type" value="Genomic_DNA"/>
</dbReference>
<evidence type="ECO:0000313" key="2">
    <source>
        <dbReference type="EMBL" id="KAF6071316.1"/>
    </source>
</evidence>
<evidence type="ECO:0000313" key="1">
    <source>
        <dbReference type="EMBL" id="KAF6066438.1"/>
    </source>
</evidence>
<dbReference type="EMBL" id="JABWAD010000016">
    <property type="protein sequence ID" value="KAF6071316.1"/>
    <property type="molecule type" value="Genomic_DNA"/>
</dbReference>
<protein>
    <submittedName>
        <fullName evidence="2">Uncharacterized protein</fullName>
    </submittedName>
</protein>
<gene>
    <name evidence="2" type="ORF">FOB64_001063</name>
    <name evidence="1" type="ORF">FOB64_004701</name>
</gene>
<proteinExistence type="predicted"/>
<reference evidence="2 3" key="1">
    <citation type="submission" date="2020-03" db="EMBL/GenBank/DDBJ databases">
        <title>FDA dAtabase for Regulatory Grade micrObial Sequences (FDA-ARGOS): Supporting development and validation of Infectious Disease Dx tests.</title>
        <authorList>
            <person name="Campos J."/>
            <person name="Goldberg B."/>
            <person name="Tallon L."/>
            <person name="Sadzewicz L."/>
            <person name="Vavikolanu K."/>
            <person name="Mehta A."/>
            <person name="Aluvathingal J."/>
            <person name="Nadendla S."/>
            <person name="Nandy P."/>
            <person name="Geyer C."/>
            <person name="Yan Y."/>
            <person name="Sichtig H."/>
        </authorList>
    </citation>
    <scope>NUCLEOTIDE SEQUENCE [LARGE SCALE GENOMIC DNA]</scope>
    <source>
        <strain evidence="2 3">FDAARGOS_656</strain>
    </source>
</reference>